<evidence type="ECO:0000313" key="5">
    <source>
        <dbReference type="EMBL" id="MDJ1485480.1"/>
    </source>
</evidence>
<dbReference type="Pfam" id="PF17168">
    <property type="entry name" value="DUF5127"/>
    <property type="match status" value="1"/>
</dbReference>
<accession>A0AAE3QXP8</accession>
<dbReference type="Proteomes" id="UP001241110">
    <property type="component" value="Unassembled WGS sequence"/>
</dbReference>
<dbReference type="EMBL" id="JASJOS010000020">
    <property type="protein sequence ID" value="MDJ1485480.1"/>
    <property type="molecule type" value="Genomic_DNA"/>
</dbReference>
<dbReference type="AlphaFoldDB" id="A0AAE3QXP8"/>
<sequence length="834" mass="92985">MMYKFFSVFTSLALSLACIQLQAQDLRSPAVPLITIDPYTSVWSFSDKLYDEPTRHWTGRPHRLTGKIRVDGKTLDFMGAPIASRKTIVPTGSQKPYAVKYTFENPGADWMKPTYNATSWKTGQGGFAPDADQTMRTKWNSNDLWVRREVELKDLNFNKLLLLLKHDDNVEVYINGVEAYTCNCWTDEYKAIQLSDQVKSYLKKGKNLIAIHCANTAGGQHLDFGLADEIKPSVAIQPVIQKSVIVKATQSIYDFACGPVDLKVTFTSPLLMSNLDVLSRPVSYVTFDMQSNDGKPHDVQLYFDASAELAVNNSEQTVIGKRSSNETLHILSAGTQSQKMLETKGDNVRIDWGYVYVAAGKSPQTTTVITEAPKAHAAFTQTGILPKTDDALTAREVGSQPTVLAISYNLGKVSTTPASTHVLVGYDDIQSVEFFKTPLKAWWRRNSGTSFEKMLVSAEKEYKQLIQECTSFDQQLYKDALQSGGEEYAQLCELGYRQAIAAHKLVAGPDGIPFFFSKENFSNGSIGTVDVTYPSAPLFLLYNPTLLKGMMDPIFYYTESGKWTKPFAAHDVGTYPQANGQTYGEDMPVEESGNMLILATAIAEVEGNADYAKKHWKALTIWAEYLKKAGLDPENQLCTDDFAGHLAHNANLSIKAILGIAGYGKLAAMQGDASTAATYNALAKDMAQKWTQMAQDGDHYSLTFDKKGTWSQKYNLVWDKMLGMNIFSPEIAKKEISYYLTKQNKFGLPLDSRKSYTKSDWIIWTATLTNSPKDFQQILHPVYVFANEGPSRIPLSDWHETTNGESVGFRARSVVGGYYIKLLDDYLKKKQSKN</sequence>
<evidence type="ECO:0000313" key="6">
    <source>
        <dbReference type="Proteomes" id="UP001241110"/>
    </source>
</evidence>
<feature type="chain" id="PRO_5042189486" evidence="1">
    <location>
        <begin position="24"/>
        <end position="834"/>
    </location>
</feature>
<gene>
    <name evidence="5" type="ORF">QNI16_33630</name>
</gene>
<evidence type="ECO:0000259" key="2">
    <source>
        <dbReference type="Pfam" id="PF16334"/>
    </source>
</evidence>
<dbReference type="InterPro" id="IPR032515">
    <property type="entry name" value="DUF4964"/>
</dbReference>
<dbReference type="InterPro" id="IPR033433">
    <property type="entry name" value="GtaA_N"/>
</dbReference>
<evidence type="ECO:0000259" key="4">
    <source>
        <dbReference type="Pfam" id="PF17168"/>
    </source>
</evidence>
<dbReference type="InterPro" id="IPR032514">
    <property type="entry name" value="GtaA_central"/>
</dbReference>
<dbReference type="Gene3D" id="2.60.120.260">
    <property type="entry name" value="Galactose-binding domain-like"/>
    <property type="match status" value="1"/>
</dbReference>
<dbReference type="Pfam" id="PF16334">
    <property type="entry name" value="DUF4964"/>
    <property type="match status" value="1"/>
</dbReference>
<feature type="signal peptide" evidence="1">
    <location>
        <begin position="1"/>
        <end position="23"/>
    </location>
</feature>
<dbReference type="InterPro" id="IPR008979">
    <property type="entry name" value="Galactose-bd-like_sf"/>
</dbReference>
<dbReference type="PANTHER" id="PTHR31987:SF1">
    <property type="entry name" value="GLUTAMINASE A"/>
    <property type="match status" value="1"/>
</dbReference>
<feature type="domain" description="Glutaminase A central" evidence="3">
    <location>
        <begin position="485"/>
        <end position="822"/>
    </location>
</feature>
<comment type="caution">
    <text evidence="5">The sequence shown here is derived from an EMBL/GenBank/DDBJ whole genome shotgun (WGS) entry which is preliminary data.</text>
</comment>
<dbReference type="SUPFAM" id="SSF48208">
    <property type="entry name" value="Six-hairpin glycosidases"/>
    <property type="match status" value="1"/>
</dbReference>
<organism evidence="5 6">
    <name type="scientific">Xanthocytophaga flava</name>
    <dbReference type="NCBI Taxonomy" id="3048013"/>
    <lineage>
        <taxon>Bacteria</taxon>
        <taxon>Pseudomonadati</taxon>
        <taxon>Bacteroidota</taxon>
        <taxon>Cytophagia</taxon>
        <taxon>Cytophagales</taxon>
        <taxon>Rhodocytophagaceae</taxon>
        <taxon>Xanthocytophaga</taxon>
    </lineage>
</organism>
<dbReference type="InterPro" id="IPR052743">
    <property type="entry name" value="Glutaminase_GtaA"/>
</dbReference>
<dbReference type="RefSeq" id="WP_313988105.1">
    <property type="nucleotide sequence ID" value="NZ_JASJOS010000020.1"/>
</dbReference>
<dbReference type="SUPFAM" id="SSF49785">
    <property type="entry name" value="Galactose-binding domain-like"/>
    <property type="match status" value="1"/>
</dbReference>
<dbReference type="Pfam" id="PF16335">
    <property type="entry name" value="GtaA_6_Hairpin"/>
    <property type="match status" value="1"/>
</dbReference>
<evidence type="ECO:0000259" key="3">
    <source>
        <dbReference type="Pfam" id="PF16335"/>
    </source>
</evidence>
<dbReference type="InterPro" id="IPR008928">
    <property type="entry name" value="6-hairpin_glycosidase_sf"/>
</dbReference>
<feature type="domain" description="DUF4964" evidence="2">
    <location>
        <begin position="22"/>
        <end position="83"/>
    </location>
</feature>
<dbReference type="GO" id="GO:0005975">
    <property type="term" value="P:carbohydrate metabolic process"/>
    <property type="evidence" value="ECO:0007669"/>
    <property type="project" value="InterPro"/>
</dbReference>
<reference evidence="5" key="1">
    <citation type="submission" date="2023-05" db="EMBL/GenBank/DDBJ databases">
        <authorList>
            <person name="Zhang X."/>
        </authorList>
    </citation>
    <scope>NUCLEOTIDE SEQUENCE</scope>
    <source>
        <strain evidence="5">YF14B1</strain>
    </source>
</reference>
<dbReference type="PANTHER" id="PTHR31987">
    <property type="entry name" value="GLUTAMINASE A-RELATED"/>
    <property type="match status" value="1"/>
</dbReference>
<dbReference type="PROSITE" id="PS51257">
    <property type="entry name" value="PROKAR_LIPOPROTEIN"/>
    <property type="match status" value="1"/>
</dbReference>
<evidence type="ECO:0000256" key="1">
    <source>
        <dbReference type="SAM" id="SignalP"/>
    </source>
</evidence>
<feature type="domain" description="Glutaminase A N-terminal" evidence="4">
    <location>
        <begin position="249"/>
        <end position="479"/>
    </location>
</feature>
<protein>
    <submittedName>
        <fullName evidence="5">DUF4965 domain-containing protein</fullName>
    </submittedName>
</protein>
<name>A0AAE3QXP8_9BACT</name>
<proteinExistence type="predicted"/>
<keyword evidence="1" id="KW-0732">Signal</keyword>